<dbReference type="AlphaFoldDB" id="A0A158M692"/>
<evidence type="ECO:0000313" key="2">
    <source>
        <dbReference type="Proteomes" id="UP000026682"/>
    </source>
</evidence>
<evidence type="ECO:0000313" key="1">
    <source>
        <dbReference type="EMBL" id="KAK90997.1"/>
    </source>
</evidence>
<accession>A0A158M692</accession>
<dbReference type="PATRIC" id="fig|1331206.3.peg.1749"/>
<reference evidence="1 2" key="1">
    <citation type="submission" date="2014-03" db="EMBL/GenBank/DDBJ databases">
        <title>Genome sequence of Bordetella holmseii.</title>
        <authorList>
            <person name="Harvill E."/>
            <person name="Goodfield L.L."/>
            <person name="Ivanov Y."/>
            <person name="Meyer J.A."/>
            <person name="Newth C."/>
            <person name="Cassiday P."/>
            <person name="Tondella M.L."/>
            <person name="Liao P."/>
            <person name="Zimmerman J."/>
            <person name="Meert K."/>
            <person name="Wessel D."/>
            <person name="Berger J."/>
            <person name="Dean J.M."/>
            <person name="Holubkov R."/>
            <person name="Burr J."/>
            <person name="Liu T."/>
            <person name="Brinkac L.M."/>
            <person name="Sanka R."/>
            <person name="Kim M."/>
            <person name="Losada L."/>
        </authorList>
    </citation>
    <scope>NUCLEOTIDE SEQUENCE [LARGE SCALE GENOMIC DNA]</scope>
    <source>
        <strain evidence="1 2">CDC-H585-BH</strain>
    </source>
</reference>
<protein>
    <submittedName>
        <fullName evidence="1">Uncharacterized protein</fullName>
    </submittedName>
</protein>
<gene>
    <name evidence="1" type="ORF">L497_2604</name>
</gene>
<organism evidence="1 2">
    <name type="scientific">Bordetella holmesii CDC-H585-BH</name>
    <dbReference type="NCBI Taxonomy" id="1331206"/>
    <lineage>
        <taxon>Bacteria</taxon>
        <taxon>Pseudomonadati</taxon>
        <taxon>Pseudomonadota</taxon>
        <taxon>Betaproteobacteria</taxon>
        <taxon>Burkholderiales</taxon>
        <taxon>Alcaligenaceae</taxon>
        <taxon>Bordetella</taxon>
    </lineage>
</organism>
<comment type="caution">
    <text evidence="1">The sequence shown here is derived from an EMBL/GenBank/DDBJ whole genome shotgun (WGS) entry which is preliminary data.</text>
</comment>
<dbReference type="EMBL" id="JFZZ01000065">
    <property type="protein sequence ID" value="KAK90997.1"/>
    <property type="molecule type" value="Genomic_DNA"/>
</dbReference>
<dbReference type="Proteomes" id="UP000026682">
    <property type="component" value="Unassembled WGS sequence"/>
</dbReference>
<proteinExistence type="predicted"/>
<name>A0A158M692_9BORD</name>
<sequence length="40" mass="4269">MIHVGFSLTLTGHVPGNGEEDAAAPKNLNDLNKYFVTALL</sequence>